<name>A0A0F9ANU6_9ZZZZ</name>
<evidence type="ECO:0000313" key="1">
    <source>
        <dbReference type="EMBL" id="KKL11085.1"/>
    </source>
</evidence>
<organism evidence="1">
    <name type="scientific">marine sediment metagenome</name>
    <dbReference type="NCBI Taxonomy" id="412755"/>
    <lineage>
        <taxon>unclassified sequences</taxon>
        <taxon>metagenomes</taxon>
        <taxon>ecological metagenomes</taxon>
    </lineage>
</organism>
<accession>A0A0F9ANU6</accession>
<dbReference type="EMBL" id="LAZR01041797">
    <property type="protein sequence ID" value="KKL11085.1"/>
    <property type="molecule type" value="Genomic_DNA"/>
</dbReference>
<protein>
    <submittedName>
        <fullName evidence="1">Uncharacterized protein</fullName>
    </submittedName>
</protein>
<sequence length="81" mass="9393">MDNKGKAGYVKNYISIRAIEKVSPEIANEINLFNMKIDKVATSMAYVAENYKSHVGMVEEAHKLFKKINKRLSQKKLNEWF</sequence>
<proteinExistence type="predicted"/>
<comment type="caution">
    <text evidence="1">The sequence shown here is derived from an EMBL/GenBank/DDBJ whole genome shotgun (WGS) entry which is preliminary data.</text>
</comment>
<reference evidence="1" key="1">
    <citation type="journal article" date="2015" name="Nature">
        <title>Complex archaea that bridge the gap between prokaryotes and eukaryotes.</title>
        <authorList>
            <person name="Spang A."/>
            <person name="Saw J.H."/>
            <person name="Jorgensen S.L."/>
            <person name="Zaremba-Niedzwiedzka K."/>
            <person name="Martijn J."/>
            <person name="Lind A.E."/>
            <person name="van Eijk R."/>
            <person name="Schleper C."/>
            <person name="Guy L."/>
            <person name="Ettema T.J."/>
        </authorList>
    </citation>
    <scope>NUCLEOTIDE SEQUENCE</scope>
</reference>
<gene>
    <name evidence="1" type="ORF">LCGC14_2549340</name>
</gene>
<dbReference type="AlphaFoldDB" id="A0A0F9ANU6"/>